<dbReference type="GO" id="GO:0005524">
    <property type="term" value="F:ATP binding"/>
    <property type="evidence" value="ECO:0007669"/>
    <property type="project" value="UniProtKB-KW"/>
</dbReference>
<evidence type="ECO:0000256" key="4">
    <source>
        <dbReference type="ARBA" id="ARBA00022741"/>
    </source>
</evidence>
<evidence type="ECO:0000256" key="7">
    <source>
        <dbReference type="ARBA" id="ARBA00049244"/>
    </source>
</evidence>
<dbReference type="Pfam" id="PF00476">
    <property type="entry name" value="DNA_pol_A"/>
    <property type="match status" value="1"/>
</dbReference>
<dbReference type="SUPFAM" id="SSF53098">
    <property type="entry name" value="Ribonuclease H-like"/>
    <property type="match status" value="1"/>
</dbReference>
<evidence type="ECO:0000259" key="10">
    <source>
        <dbReference type="PROSITE" id="PS51194"/>
    </source>
</evidence>
<keyword evidence="2" id="KW-0808">Transferase</keyword>
<dbReference type="PRINTS" id="PR00868">
    <property type="entry name" value="DNAPOLI"/>
</dbReference>
<evidence type="ECO:0000256" key="5">
    <source>
        <dbReference type="ARBA" id="ARBA00022840"/>
    </source>
</evidence>
<dbReference type="PROSITE" id="PS00447">
    <property type="entry name" value="DNA_POLYMERASE_A"/>
    <property type="match status" value="1"/>
</dbReference>
<dbReference type="EMBL" id="CP031037">
    <property type="protein sequence ID" value="QDZ20974.1"/>
    <property type="molecule type" value="Genomic_DNA"/>
</dbReference>
<evidence type="ECO:0000256" key="8">
    <source>
        <dbReference type="SAM" id="MobiDB-lite"/>
    </source>
</evidence>
<dbReference type="Proteomes" id="UP000316726">
    <property type="component" value="Chromosome 4"/>
</dbReference>
<sequence length="1667" mass="186971">MEGGVGVGVGVAPCRKEKRRRMREHATRQTTESTEGRARALEEIVGVWEEDQRDWSKQKQQKQQKQTSRVEWLPEAAARDEEGNLRMVEVKSQVSQEGTPLKETPPVGGRDTSSCERGSASEERIDESVERLLVDLENNHRLLAEAENHLDEESTIPETASLDPATYDLGSYLPPYVCEEYWRKGFQDLRLYPWQAQCLNCTGVLGGRSIVYSAPTSGGKTLVAEILMLKRILDSKKQALLVLPFVALCDEKADHLEAILRSFNKEVFRLYSRHQMGPTLPGPEYAVIVCTIEKANFLVTRMIEEQALREKLCSVVVDEVHMLADRGRGSTIELMLSKLTHAAKSNLWGDIQLDSQERIQFVCMSATLPNVDQIANWLGAQLYLCDHRPVPLEHRMLVGSELKDKDSNVLRRVAPLPGAQDPDMIGALTKETLSEGNSVLIFCPTKKICIETANLIAALLDVPGDEELQGLREGIAYELAQTSDKSDLLKLIRSGVAYHNADLSVEERSAVERAYRSGACRVLAATSTLAAGVNLPARRVIFREPYKYADKGKTLLTPTNYKQMAGRAGRAGIDSSGESILICTQKYTEADLKGIINGPDTPIKSCFMEEHLRKNGRGMRKPMLEAICSGAVRSTEDIKYYLQSTLIYTTEKANDITHCTIQALEYLCSNRMLRWIKEEQVYEPTNLGRAVGLSGLSPEDGLLVHDDLQRARRGFVMANDLHMLYLVTPIHGCSSLQLNWSQYYERWLNDFDELDSAVWGAVELEDNFLHNKRIGRSGSYNADEKNKEWRAKRFYWALILRELVRETNLAEIAKGYGVSQSQIQVLQERSVYFASMCGLMCERLGWTDMQALIEKFQARVFFGAQADVLSLAEIPGIKTYQARILYKGGFKSPQEVLENGTIESIATTLWQADPRSRGNQYAMGVCRKVAKKIFKGAEDLLEQRKRELETKKVALESIKPGSGLNSPPSKKRDEKALLEVKSLEELDHVRTKLKACKSATFMLRMNKQHEPEQEVVGLALCLAKRKGIYVPLSASKADCELPDGFLGKAWDLFIAMLGDAEIKKGSWGLKIQVKAVMQACQSMGREWSYADARECFDLRIAAWLLQPDYYHYSDSSANFKLKTWGVLESLLRKYTECDGALYTNIGYGYKGVAGIGTVPYTCRNAACLLDLFEHLLRGLDHEDLLGCYKSIEMPLVPVLAQMESIGVPFDSSIYESTIPQLQQRLHDLTQKAYITASFKKNIHGEPIKNVFDILSPSAVARILFETLKLPPPPGSESSRKGGKGGTHFSTKKEFLEQLSSEHPLPGIILEYRQLSKLLNTVRNNLPDYERTTTTQSQIIVTCSLNSGGRSLRMTRIKGCFLQTTSETGRLQMDEPNLQCVPNKREVKVASQSQGSQGKSVRLNVNVREAFQTLEENVILSADYAQLELRLMAHFSKDEVLTKAIQGGEDFFKEIAAKWLDVKENEVDSDMRTKAKRLAYGILYGMGPERLAGELKCDLTTAKKQTEAFKKCLGGVEKWKETVISDVKKNGYVQTLGGRKRYFRELASAQESKGKAVFKRLTSDQEAMAARQAVNTTCQGSAADILKTAMINIQRRVSGNPRLGNGKCRMILEIHDELLFEIRKSCLKEAAAIIKHEMENVWQELIVPLKVRLKVGSSWGKAEPYPAE</sequence>
<dbReference type="Gene3D" id="1.10.3380.20">
    <property type="match status" value="1"/>
</dbReference>
<dbReference type="SMART" id="SM00487">
    <property type="entry name" value="DEXDc"/>
    <property type="match status" value="1"/>
</dbReference>
<dbReference type="SUPFAM" id="SSF158702">
    <property type="entry name" value="Sec63 N-terminal domain-like"/>
    <property type="match status" value="1"/>
</dbReference>
<dbReference type="PROSITE" id="PS51194">
    <property type="entry name" value="HELICASE_CTER"/>
    <property type="match status" value="1"/>
</dbReference>
<dbReference type="PROSITE" id="PS51192">
    <property type="entry name" value="HELICASE_ATP_BIND_1"/>
    <property type="match status" value="1"/>
</dbReference>
<keyword evidence="5" id="KW-0067">ATP-binding</keyword>
<evidence type="ECO:0000256" key="1">
    <source>
        <dbReference type="ARBA" id="ARBA00012417"/>
    </source>
</evidence>
<keyword evidence="12" id="KW-1185">Reference proteome</keyword>
<dbReference type="PANTHER" id="PTHR10133:SF62">
    <property type="entry name" value="DNA POLYMERASE THETA"/>
    <property type="match status" value="1"/>
</dbReference>
<feature type="region of interest" description="Disordered" evidence="8">
    <location>
        <begin position="50"/>
        <end position="122"/>
    </location>
</feature>
<evidence type="ECO:0000313" key="12">
    <source>
        <dbReference type="Proteomes" id="UP000316726"/>
    </source>
</evidence>
<dbReference type="GO" id="GO:0003677">
    <property type="term" value="F:DNA binding"/>
    <property type="evidence" value="ECO:0007669"/>
    <property type="project" value="InterPro"/>
</dbReference>
<keyword evidence="6 11" id="KW-0239">DNA-directed DNA polymerase</keyword>
<dbReference type="Pfam" id="PF20470">
    <property type="entry name" value="HTH_61"/>
    <property type="match status" value="1"/>
</dbReference>
<evidence type="ECO:0000256" key="2">
    <source>
        <dbReference type="ARBA" id="ARBA00022679"/>
    </source>
</evidence>
<evidence type="ECO:0000256" key="6">
    <source>
        <dbReference type="ARBA" id="ARBA00022932"/>
    </source>
</evidence>
<comment type="catalytic activity">
    <reaction evidence="7">
        <text>DNA(n) + a 2'-deoxyribonucleoside 5'-triphosphate = DNA(n+1) + diphosphate</text>
        <dbReference type="Rhea" id="RHEA:22508"/>
        <dbReference type="Rhea" id="RHEA-COMP:17339"/>
        <dbReference type="Rhea" id="RHEA-COMP:17340"/>
        <dbReference type="ChEBI" id="CHEBI:33019"/>
        <dbReference type="ChEBI" id="CHEBI:61560"/>
        <dbReference type="ChEBI" id="CHEBI:173112"/>
        <dbReference type="EC" id="2.7.7.7"/>
    </reaction>
</comment>
<dbReference type="InterPro" id="IPR001098">
    <property type="entry name" value="DNA-dir_DNA_pol_A_palm_dom"/>
</dbReference>
<dbReference type="CDD" id="cd08638">
    <property type="entry name" value="DNA_pol_A_theta"/>
    <property type="match status" value="1"/>
</dbReference>
<dbReference type="SMART" id="SM00490">
    <property type="entry name" value="HELICc"/>
    <property type="match status" value="1"/>
</dbReference>
<organism evidence="11 12">
    <name type="scientific">Chloropicon primus</name>
    <dbReference type="NCBI Taxonomy" id="1764295"/>
    <lineage>
        <taxon>Eukaryota</taxon>
        <taxon>Viridiplantae</taxon>
        <taxon>Chlorophyta</taxon>
        <taxon>Chloropicophyceae</taxon>
        <taxon>Chloropicales</taxon>
        <taxon>Chloropicaceae</taxon>
        <taxon>Chloropicon</taxon>
    </lineage>
</organism>
<name>A0A5B8MLS9_9CHLO</name>
<dbReference type="InterPro" id="IPR046931">
    <property type="entry name" value="HTH_61"/>
</dbReference>
<evidence type="ECO:0000259" key="9">
    <source>
        <dbReference type="PROSITE" id="PS51192"/>
    </source>
</evidence>
<reference evidence="11 12" key="1">
    <citation type="submission" date="2018-07" db="EMBL/GenBank/DDBJ databases">
        <title>The complete nuclear genome of the prasinophyte Chloropicon primus (CCMP1205).</title>
        <authorList>
            <person name="Pombert J.-F."/>
            <person name="Otis C."/>
            <person name="Turmel M."/>
            <person name="Lemieux C."/>
        </authorList>
    </citation>
    <scope>NUCLEOTIDE SEQUENCE [LARGE SCALE GENOMIC DNA]</scope>
    <source>
        <strain evidence="11 12">CCMP1205</strain>
    </source>
</reference>
<dbReference type="GO" id="GO:0006261">
    <property type="term" value="P:DNA-templated DNA replication"/>
    <property type="evidence" value="ECO:0007669"/>
    <property type="project" value="InterPro"/>
</dbReference>
<evidence type="ECO:0000313" key="11">
    <source>
        <dbReference type="EMBL" id="QDZ20974.1"/>
    </source>
</evidence>
<dbReference type="Pfam" id="PF21099">
    <property type="entry name" value="POLQ_helical"/>
    <property type="match status" value="1"/>
</dbReference>
<dbReference type="InterPro" id="IPR043502">
    <property type="entry name" value="DNA/RNA_pol_sf"/>
</dbReference>
<feature type="domain" description="Helicase ATP-binding" evidence="9">
    <location>
        <begin position="201"/>
        <end position="386"/>
    </location>
</feature>
<feature type="domain" description="Helicase C-terminal" evidence="10">
    <location>
        <begin position="420"/>
        <end position="627"/>
    </location>
</feature>
<dbReference type="CDD" id="cd18026">
    <property type="entry name" value="DEXHc_POLQ-like"/>
    <property type="match status" value="1"/>
</dbReference>
<dbReference type="InterPro" id="IPR027417">
    <property type="entry name" value="P-loop_NTPase"/>
</dbReference>
<dbReference type="InterPro" id="IPR011545">
    <property type="entry name" value="DEAD/DEAH_box_helicase_dom"/>
</dbReference>
<dbReference type="Gene3D" id="1.20.1060.10">
    <property type="entry name" value="Taq DNA Polymerase, Chain T, domain 4"/>
    <property type="match status" value="1"/>
</dbReference>
<dbReference type="SUPFAM" id="SSF52540">
    <property type="entry name" value="P-loop containing nucleoside triphosphate hydrolases"/>
    <property type="match status" value="1"/>
</dbReference>
<keyword evidence="4" id="KW-0547">Nucleotide-binding</keyword>
<dbReference type="OrthoDB" id="2320933at2759"/>
<feature type="region of interest" description="Disordered" evidence="8">
    <location>
        <begin position="1"/>
        <end position="38"/>
    </location>
</feature>
<dbReference type="GO" id="GO:0003887">
    <property type="term" value="F:DNA-directed DNA polymerase activity"/>
    <property type="evidence" value="ECO:0007669"/>
    <property type="project" value="UniProtKB-KW"/>
</dbReference>
<proteinExistence type="predicted"/>
<dbReference type="InterPro" id="IPR048960">
    <property type="entry name" value="POLQ-like_helical"/>
</dbReference>
<dbReference type="SMART" id="SM00482">
    <property type="entry name" value="POLAc"/>
    <property type="match status" value="1"/>
</dbReference>
<keyword evidence="3" id="KW-0548">Nucleotidyltransferase</keyword>
<dbReference type="GO" id="GO:0006302">
    <property type="term" value="P:double-strand break repair"/>
    <property type="evidence" value="ECO:0007669"/>
    <property type="project" value="TreeGrafter"/>
</dbReference>
<dbReference type="Gene3D" id="1.10.150.20">
    <property type="entry name" value="5' to 3' exonuclease, C-terminal subdomain"/>
    <property type="match status" value="1"/>
</dbReference>
<evidence type="ECO:0000256" key="3">
    <source>
        <dbReference type="ARBA" id="ARBA00022695"/>
    </source>
</evidence>
<dbReference type="InterPro" id="IPR014001">
    <property type="entry name" value="Helicase_ATP-bd"/>
</dbReference>
<dbReference type="STRING" id="1764295.A0A5B8MLS9"/>
<dbReference type="InterPro" id="IPR002298">
    <property type="entry name" value="DNA_polymerase_A"/>
</dbReference>
<dbReference type="Pfam" id="PF00271">
    <property type="entry name" value="Helicase_C"/>
    <property type="match status" value="1"/>
</dbReference>
<accession>A0A5B8MLS9</accession>
<dbReference type="InterPro" id="IPR012337">
    <property type="entry name" value="RNaseH-like_sf"/>
</dbReference>
<dbReference type="InterPro" id="IPR001650">
    <property type="entry name" value="Helicase_C-like"/>
</dbReference>
<dbReference type="InterPro" id="IPR019760">
    <property type="entry name" value="DNA-dir_DNA_pol_A_CS"/>
</dbReference>
<protein>
    <recommendedName>
        <fullName evidence="1">DNA-directed DNA polymerase</fullName>
        <ecNumber evidence="1">2.7.7.7</ecNumber>
    </recommendedName>
</protein>
<gene>
    <name evidence="11" type="ORF">A3770_04p34920</name>
</gene>
<dbReference type="Gene3D" id="3.40.50.300">
    <property type="entry name" value="P-loop containing nucleotide triphosphate hydrolases"/>
    <property type="match status" value="2"/>
</dbReference>
<dbReference type="InterPro" id="IPR036397">
    <property type="entry name" value="RNaseH_sf"/>
</dbReference>
<dbReference type="EC" id="2.7.7.7" evidence="1"/>
<dbReference type="CDD" id="cd18795">
    <property type="entry name" value="SF2_C_Ski2"/>
    <property type="match status" value="1"/>
</dbReference>
<dbReference type="FunFam" id="1.10.150.20:FF:000002">
    <property type="entry name" value="DNA polymerase I"/>
    <property type="match status" value="1"/>
</dbReference>
<dbReference type="SUPFAM" id="SSF56672">
    <property type="entry name" value="DNA/RNA polymerases"/>
    <property type="match status" value="1"/>
</dbReference>
<dbReference type="Gene3D" id="3.30.420.10">
    <property type="entry name" value="Ribonuclease H-like superfamily/Ribonuclease H"/>
    <property type="match status" value="1"/>
</dbReference>
<dbReference type="Gene3D" id="3.30.70.370">
    <property type="match status" value="1"/>
</dbReference>
<dbReference type="Pfam" id="PF00270">
    <property type="entry name" value="DEAD"/>
    <property type="match status" value="1"/>
</dbReference>
<dbReference type="PANTHER" id="PTHR10133">
    <property type="entry name" value="DNA POLYMERASE I"/>
    <property type="match status" value="1"/>
</dbReference>